<gene>
    <name evidence="1" type="ORF">QQF64_024617</name>
</gene>
<keyword evidence="2" id="KW-1185">Reference proteome</keyword>
<dbReference type="EMBL" id="JAYMGO010000003">
    <property type="protein sequence ID" value="KAL1277944.1"/>
    <property type="molecule type" value="Genomic_DNA"/>
</dbReference>
<name>A0ABR3NLY0_9TELE</name>
<accession>A0ABR3NLY0</accession>
<evidence type="ECO:0000313" key="2">
    <source>
        <dbReference type="Proteomes" id="UP001558613"/>
    </source>
</evidence>
<sequence>MIRLSVHHTFGPTGRCPGAEAPCGWQVTFGEGRQEGRGWTGAGKEREGGLKCTGDITFKVQRKGEDSFRTISSPPPTLHLIHSSVNLSNL</sequence>
<comment type="caution">
    <text evidence="1">The sequence shown here is derived from an EMBL/GenBank/DDBJ whole genome shotgun (WGS) entry which is preliminary data.</text>
</comment>
<proteinExistence type="predicted"/>
<reference evidence="1 2" key="1">
    <citation type="submission" date="2023-09" db="EMBL/GenBank/DDBJ databases">
        <authorList>
            <person name="Wang M."/>
        </authorList>
    </citation>
    <scope>NUCLEOTIDE SEQUENCE [LARGE SCALE GENOMIC DNA]</scope>
    <source>
        <strain evidence="1">GT-2023</strain>
        <tissue evidence="1">Liver</tissue>
    </source>
</reference>
<evidence type="ECO:0000313" key="1">
    <source>
        <dbReference type="EMBL" id="KAL1277944.1"/>
    </source>
</evidence>
<protein>
    <submittedName>
        <fullName evidence="1">Uncharacterized protein</fullName>
    </submittedName>
</protein>
<organism evidence="1 2">
    <name type="scientific">Cirrhinus molitorella</name>
    <name type="common">mud carp</name>
    <dbReference type="NCBI Taxonomy" id="172907"/>
    <lineage>
        <taxon>Eukaryota</taxon>
        <taxon>Metazoa</taxon>
        <taxon>Chordata</taxon>
        <taxon>Craniata</taxon>
        <taxon>Vertebrata</taxon>
        <taxon>Euteleostomi</taxon>
        <taxon>Actinopterygii</taxon>
        <taxon>Neopterygii</taxon>
        <taxon>Teleostei</taxon>
        <taxon>Ostariophysi</taxon>
        <taxon>Cypriniformes</taxon>
        <taxon>Cyprinidae</taxon>
        <taxon>Labeoninae</taxon>
        <taxon>Labeonini</taxon>
        <taxon>Cirrhinus</taxon>
    </lineage>
</organism>
<dbReference type="Proteomes" id="UP001558613">
    <property type="component" value="Unassembled WGS sequence"/>
</dbReference>